<keyword evidence="2" id="KW-1133">Transmembrane helix</keyword>
<feature type="domain" description="DUF6534" evidence="3">
    <location>
        <begin position="105"/>
        <end position="201"/>
    </location>
</feature>
<keyword evidence="2" id="KW-0472">Membrane</keyword>
<evidence type="ECO:0000259" key="3">
    <source>
        <dbReference type="Pfam" id="PF20152"/>
    </source>
</evidence>
<dbReference type="EMBL" id="MU154543">
    <property type="protein sequence ID" value="KAF9497578.1"/>
    <property type="molecule type" value="Genomic_DNA"/>
</dbReference>
<gene>
    <name evidence="4" type="ORF">BDN71DRAFT_593617</name>
</gene>
<evidence type="ECO:0000313" key="5">
    <source>
        <dbReference type="Proteomes" id="UP000807025"/>
    </source>
</evidence>
<feature type="transmembrane region" description="Helical" evidence="2">
    <location>
        <begin position="142"/>
        <end position="165"/>
    </location>
</feature>
<sequence>MLLKLIAWGSFLGSFILTVAVSVDLWNKVLFGEAQWILTTMIPSTIAAHAMVAILGLISQIFFAWRIFQLCRKRWLLVLTCCPNLADTAKRSLGTVATPLWMGFSVSCDLSITLSMVILMFKALKESIFKKTRQTLSNILRFTLETGLLTTAVIAVQIVFMVRVVNPTGEEQLGLRWRYILFYPTGIVYSSWLLASLNARSTFSDDGSPVLGTISALRSTHPAPGTARPRNGTLGYVEPAISGP</sequence>
<feature type="transmembrane region" description="Helical" evidence="2">
    <location>
        <begin position="46"/>
        <end position="68"/>
    </location>
</feature>
<dbReference type="Pfam" id="PF20152">
    <property type="entry name" value="DUF6534"/>
    <property type="match status" value="1"/>
</dbReference>
<feature type="transmembrane region" description="Helical" evidence="2">
    <location>
        <begin position="6"/>
        <end position="26"/>
    </location>
</feature>
<evidence type="ECO:0000256" key="1">
    <source>
        <dbReference type="SAM" id="MobiDB-lite"/>
    </source>
</evidence>
<dbReference type="AlphaFoldDB" id="A0A9P6A2D9"/>
<dbReference type="InterPro" id="IPR045339">
    <property type="entry name" value="DUF6534"/>
</dbReference>
<name>A0A9P6A2D9_PLEER</name>
<evidence type="ECO:0000313" key="4">
    <source>
        <dbReference type="EMBL" id="KAF9497578.1"/>
    </source>
</evidence>
<proteinExistence type="predicted"/>
<dbReference type="PANTHER" id="PTHR40465:SF1">
    <property type="entry name" value="DUF6534 DOMAIN-CONTAINING PROTEIN"/>
    <property type="match status" value="1"/>
</dbReference>
<dbReference type="PANTHER" id="PTHR40465">
    <property type="entry name" value="CHROMOSOME 1, WHOLE GENOME SHOTGUN SEQUENCE"/>
    <property type="match status" value="1"/>
</dbReference>
<dbReference type="OrthoDB" id="2662484at2759"/>
<reference evidence="4" key="1">
    <citation type="submission" date="2020-11" db="EMBL/GenBank/DDBJ databases">
        <authorList>
            <consortium name="DOE Joint Genome Institute"/>
            <person name="Ahrendt S."/>
            <person name="Riley R."/>
            <person name="Andreopoulos W."/>
            <person name="Labutti K."/>
            <person name="Pangilinan J."/>
            <person name="Ruiz-Duenas F.J."/>
            <person name="Barrasa J.M."/>
            <person name="Sanchez-Garcia M."/>
            <person name="Camarero S."/>
            <person name="Miyauchi S."/>
            <person name="Serrano A."/>
            <person name="Linde D."/>
            <person name="Babiker R."/>
            <person name="Drula E."/>
            <person name="Ayuso-Fernandez I."/>
            <person name="Pacheco R."/>
            <person name="Padilla G."/>
            <person name="Ferreira P."/>
            <person name="Barriuso J."/>
            <person name="Kellner H."/>
            <person name="Castanera R."/>
            <person name="Alfaro M."/>
            <person name="Ramirez L."/>
            <person name="Pisabarro A.G."/>
            <person name="Kuo A."/>
            <person name="Tritt A."/>
            <person name="Lipzen A."/>
            <person name="He G."/>
            <person name="Yan M."/>
            <person name="Ng V."/>
            <person name="Cullen D."/>
            <person name="Martin F."/>
            <person name="Rosso M.-N."/>
            <person name="Henrissat B."/>
            <person name="Hibbett D."/>
            <person name="Martinez A.T."/>
            <person name="Grigoriev I.V."/>
        </authorList>
    </citation>
    <scope>NUCLEOTIDE SEQUENCE</scope>
    <source>
        <strain evidence="4">ATCC 90797</strain>
    </source>
</reference>
<evidence type="ECO:0000256" key="2">
    <source>
        <dbReference type="SAM" id="Phobius"/>
    </source>
</evidence>
<accession>A0A9P6A2D9</accession>
<keyword evidence="2" id="KW-0812">Transmembrane</keyword>
<protein>
    <recommendedName>
        <fullName evidence="3">DUF6534 domain-containing protein</fullName>
    </recommendedName>
</protein>
<keyword evidence="5" id="KW-1185">Reference proteome</keyword>
<feature type="transmembrane region" description="Helical" evidence="2">
    <location>
        <begin position="177"/>
        <end position="195"/>
    </location>
</feature>
<feature type="region of interest" description="Disordered" evidence="1">
    <location>
        <begin position="221"/>
        <end position="244"/>
    </location>
</feature>
<dbReference type="Proteomes" id="UP000807025">
    <property type="component" value="Unassembled WGS sequence"/>
</dbReference>
<organism evidence="4 5">
    <name type="scientific">Pleurotus eryngii</name>
    <name type="common">Boletus of the steppes</name>
    <dbReference type="NCBI Taxonomy" id="5323"/>
    <lineage>
        <taxon>Eukaryota</taxon>
        <taxon>Fungi</taxon>
        <taxon>Dikarya</taxon>
        <taxon>Basidiomycota</taxon>
        <taxon>Agaricomycotina</taxon>
        <taxon>Agaricomycetes</taxon>
        <taxon>Agaricomycetidae</taxon>
        <taxon>Agaricales</taxon>
        <taxon>Pleurotineae</taxon>
        <taxon>Pleurotaceae</taxon>
        <taxon>Pleurotus</taxon>
    </lineage>
</organism>
<comment type="caution">
    <text evidence="4">The sequence shown here is derived from an EMBL/GenBank/DDBJ whole genome shotgun (WGS) entry which is preliminary data.</text>
</comment>